<keyword evidence="14" id="KW-1185">Reference proteome</keyword>
<evidence type="ECO:0000256" key="5">
    <source>
        <dbReference type="ARBA" id="ARBA00022984"/>
    </source>
</evidence>
<keyword evidence="6" id="KW-0961">Cell wall biogenesis/degradation</keyword>
<protein>
    <submittedName>
        <fullName evidence="13">D-alanyl-D-alanine carboxypeptidase</fullName>
    </submittedName>
</protein>
<keyword evidence="13" id="KW-0121">Carboxypeptidase</keyword>
<evidence type="ECO:0000256" key="8">
    <source>
        <dbReference type="PIRSR" id="PIRSR618044-2"/>
    </source>
</evidence>
<name>A0A7C9GUB7_9SPHN</name>
<dbReference type="OrthoDB" id="5291989at2"/>
<feature type="signal peptide" evidence="11">
    <location>
        <begin position="1"/>
        <end position="18"/>
    </location>
</feature>
<sequence length="317" mass="33794">MALVAGLVTVAAPGPVAAASLYAVPKYAAILINSDTGEVLYARQADAQRFPASITKVMTLYVAFQELKYGNIREGDSIRISSVAARQPPSKLGLKPGSTITVREAMGVIATRSANDIAVALAEHIAGSEAEFSARMTREARRLGMSRTTFANATGLPNGGHVTTARDIATLSRALIRDFPKRYPMFSQVAFEYEGQQIGNHNHLLRTLPGVDGIKTGFTNAAGFTLAASAAHDGVRLIAVVLGGPNRMMRDGNVSDLLDTGFSVLTRRSRGDYTTVAANFAEPDDLSDSIMDRLASEDPAAEGLVMGTQPRPMQRRN</sequence>
<dbReference type="PANTHER" id="PTHR21581:SF6">
    <property type="entry name" value="TRAFFICKING PROTEIN PARTICLE COMPLEX SUBUNIT 12"/>
    <property type="match status" value="1"/>
</dbReference>
<evidence type="ECO:0000313" key="14">
    <source>
        <dbReference type="Proteomes" id="UP000481327"/>
    </source>
</evidence>
<feature type="domain" description="Peptidase S11 D-alanyl-D-alanine carboxypeptidase A N-terminal" evidence="12">
    <location>
        <begin position="27"/>
        <end position="245"/>
    </location>
</feature>
<feature type="chain" id="PRO_5028954048" evidence="11">
    <location>
        <begin position="19"/>
        <end position="317"/>
    </location>
</feature>
<keyword evidence="4" id="KW-0133">Cell shape</keyword>
<feature type="binding site" evidence="8">
    <location>
        <position position="215"/>
    </location>
    <ligand>
        <name>substrate</name>
    </ligand>
</feature>
<dbReference type="PANTHER" id="PTHR21581">
    <property type="entry name" value="D-ALANYL-D-ALANINE CARBOXYPEPTIDASE"/>
    <property type="match status" value="1"/>
</dbReference>
<evidence type="ECO:0000256" key="10">
    <source>
        <dbReference type="SAM" id="MobiDB-lite"/>
    </source>
</evidence>
<dbReference type="PRINTS" id="PR00725">
    <property type="entry name" value="DADACBPTASE1"/>
</dbReference>
<evidence type="ECO:0000313" key="13">
    <source>
        <dbReference type="EMBL" id="MQT16858.1"/>
    </source>
</evidence>
<proteinExistence type="inferred from homology"/>
<evidence type="ECO:0000256" key="4">
    <source>
        <dbReference type="ARBA" id="ARBA00022960"/>
    </source>
</evidence>
<dbReference type="EMBL" id="WIOL01000002">
    <property type="protein sequence ID" value="MQT16858.1"/>
    <property type="molecule type" value="Genomic_DNA"/>
</dbReference>
<feature type="active site" description="Acyl-ester intermediate" evidence="7">
    <location>
        <position position="53"/>
    </location>
</feature>
<dbReference type="InterPro" id="IPR012338">
    <property type="entry name" value="Beta-lactam/transpept-like"/>
</dbReference>
<dbReference type="GO" id="GO:0009252">
    <property type="term" value="P:peptidoglycan biosynthetic process"/>
    <property type="evidence" value="ECO:0007669"/>
    <property type="project" value="UniProtKB-KW"/>
</dbReference>
<dbReference type="Proteomes" id="UP000481327">
    <property type="component" value="Unassembled WGS sequence"/>
</dbReference>
<evidence type="ECO:0000256" key="9">
    <source>
        <dbReference type="RuleBase" id="RU004016"/>
    </source>
</evidence>
<keyword evidence="2 11" id="KW-0732">Signal</keyword>
<accession>A0A7C9GUB7</accession>
<evidence type="ECO:0000256" key="6">
    <source>
        <dbReference type="ARBA" id="ARBA00023316"/>
    </source>
</evidence>
<reference evidence="13 14" key="1">
    <citation type="submission" date="2019-09" db="EMBL/GenBank/DDBJ databases">
        <title>Polymorphobacter sp. isolated from a lake in China.</title>
        <authorList>
            <person name="Liu Z."/>
        </authorList>
    </citation>
    <scope>NUCLEOTIDE SEQUENCE [LARGE SCALE GENOMIC DNA]</scope>
    <source>
        <strain evidence="13 14">D40P</strain>
    </source>
</reference>
<dbReference type="GO" id="GO:0009002">
    <property type="term" value="F:serine-type D-Ala-D-Ala carboxypeptidase activity"/>
    <property type="evidence" value="ECO:0007669"/>
    <property type="project" value="InterPro"/>
</dbReference>
<organism evidence="13 14">
    <name type="scientific">Sandarakinorhabdus fusca</name>
    <dbReference type="NCBI Taxonomy" id="1439888"/>
    <lineage>
        <taxon>Bacteria</taxon>
        <taxon>Pseudomonadati</taxon>
        <taxon>Pseudomonadota</taxon>
        <taxon>Alphaproteobacteria</taxon>
        <taxon>Sphingomonadales</taxon>
        <taxon>Sphingosinicellaceae</taxon>
        <taxon>Sandarakinorhabdus</taxon>
    </lineage>
</organism>
<keyword evidence="13" id="KW-0645">Protease</keyword>
<evidence type="ECO:0000256" key="3">
    <source>
        <dbReference type="ARBA" id="ARBA00022801"/>
    </source>
</evidence>
<dbReference type="Pfam" id="PF00768">
    <property type="entry name" value="Peptidase_S11"/>
    <property type="match status" value="1"/>
</dbReference>
<evidence type="ECO:0000256" key="1">
    <source>
        <dbReference type="ARBA" id="ARBA00007164"/>
    </source>
</evidence>
<comment type="caution">
    <text evidence="13">The sequence shown here is derived from an EMBL/GenBank/DDBJ whole genome shotgun (WGS) entry which is preliminary data.</text>
</comment>
<gene>
    <name evidence="13" type="ORF">F3168_06265</name>
</gene>
<comment type="similarity">
    <text evidence="1 9">Belongs to the peptidase S11 family.</text>
</comment>
<keyword evidence="5" id="KW-0573">Peptidoglycan synthesis</keyword>
<dbReference type="GO" id="GO:0071555">
    <property type="term" value="P:cell wall organization"/>
    <property type="evidence" value="ECO:0007669"/>
    <property type="project" value="UniProtKB-KW"/>
</dbReference>
<evidence type="ECO:0000256" key="7">
    <source>
        <dbReference type="PIRSR" id="PIRSR618044-1"/>
    </source>
</evidence>
<feature type="region of interest" description="Disordered" evidence="10">
    <location>
        <begin position="298"/>
        <end position="317"/>
    </location>
</feature>
<evidence type="ECO:0000256" key="11">
    <source>
        <dbReference type="SAM" id="SignalP"/>
    </source>
</evidence>
<dbReference type="InterPro" id="IPR001967">
    <property type="entry name" value="Peptidase_S11_N"/>
</dbReference>
<evidence type="ECO:0000256" key="2">
    <source>
        <dbReference type="ARBA" id="ARBA00022729"/>
    </source>
</evidence>
<dbReference type="InterPro" id="IPR018044">
    <property type="entry name" value="Peptidase_S11"/>
</dbReference>
<keyword evidence="3" id="KW-0378">Hydrolase</keyword>
<dbReference type="GO" id="GO:0006508">
    <property type="term" value="P:proteolysis"/>
    <property type="evidence" value="ECO:0007669"/>
    <property type="project" value="InterPro"/>
</dbReference>
<feature type="active site" description="Proton acceptor" evidence="7">
    <location>
        <position position="56"/>
    </location>
</feature>
<dbReference type="GO" id="GO:0008360">
    <property type="term" value="P:regulation of cell shape"/>
    <property type="evidence" value="ECO:0007669"/>
    <property type="project" value="UniProtKB-KW"/>
</dbReference>
<evidence type="ECO:0000259" key="12">
    <source>
        <dbReference type="Pfam" id="PF00768"/>
    </source>
</evidence>
<dbReference type="Gene3D" id="3.40.710.10">
    <property type="entry name" value="DD-peptidase/beta-lactamase superfamily"/>
    <property type="match status" value="1"/>
</dbReference>
<dbReference type="SUPFAM" id="SSF56601">
    <property type="entry name" value="beta-lactamase/transpeptidase-like"/>
    <property type="match status" value="1"/>
</dbReference>
<dbReference type="AlphaFoldDB" id="A0A7C9GUB7"/>
<feature type="active site" evidence="7">
    <location>
        <position position="113"/>
    </location>
</feature>